<name>A0A655ICH2_MYCTX</name>
<dbReference type="Proteomes" id="UP000049023">
    <property type="component" value="Unassembled WGS sequence"/>
</dbReference>
<evidence type="ECO:0000256" key="1">
    <source>
        <dbReference type="SAM" id="MobiDB-lite"/>
    </source>
</evidence>
<feature type="compositionally biased region" description="Low complexity" evidence="1">
    <location>
        <begin position="79"/>
        <end position="132"/>
    </location>
</feature>
<dbReference type="AlphaFoldDB" id="A0A655ICH2"/>
<organism evidence="3 4">
    <name type="scientific">Mycobacterium tuberculosis</name>
    <dbReference type="NCBI Taxonomy" id="1773"/>
    <lineage>
        <taxon>Bacteria</taxon>
        <taxon>Bacillati</taxon>
        <taxon>Actinomycetota</taxon>
        <taxon>Actinomycetes</taxon>
        <taxon>Mycobacteriales</taxon>
        <taxon>Mycobacteriaceae</taxon>
        <taxon>Mycobacterium</taxon>
        <taxon>Mycobacterium tuberculosis complex</taxon>
    </lineage>
</organism>
<evidence type="ECO:0000313" key="3">
    <source>
        <dbReference type="EMBL" id="COV71670.1"/>
    </source>
</evidence>
<accession>A0A655ICH2</accession>
<sequence>MWRGSWPPRLPERWQRAAAVSTARTRRSARDPGPDGGASPPSTSTSRSPNFLEVWPGRARCRVRRSWRSDTGSTPPIGPVSRSSAWSPSSPSAVASSTVSSARTAGSADNGPPTAGGATGTPAAARARGNRTARGTDLTITAICDQGTPSIRCARRSASAIIAASACAEPARRTVTDPTSVPVPSIRRPTLRPGSRRAMPVTARATAGAHR</sequence>
<evidence type="ECO:0000313" key="2">
    <source>
        <dbReference type="EMBL" id="CKT44929.1"/>
    </source>
</evidence>
<evidence type="ECO:0000313" key="4">
    <source>
        <dbReference type="Proteomes" id="UP000048600"/>
    </source>
</evidence>
<evidence type="ECO:0000313" key="5">
    <source>
        <dbReference type="Proteomes" id="UP000049023"/>
    </source>
</evidence>
<reference evidence="4 5" key="1">
    <citation type="submission" date="2015-03" db="EMBL/GenBank/DDBJ databases">
        <authorList>
            <consortium name="Pathogen Informatics"/>
        </authorList>
    </citation>
    <scope>NUCLEOTIDE SEQUENCE [LARGE SCALE GENOMIC DNA]</scope>
    <source>
        <strain evidence="2 5">Bir 187</strain>
        <strain evidence="3 4">P00601463</strain>
    </source>
</reference>
<feature type="region of interest" description="Disordered" evidence="1">
    <location>
        <begin position="175"/>
        <end position="211"/>
    </location>
</feature>
<gene>
    <name evidence="3" type="ORF">ERS007741_00509</name>
    <name evidence="2" type="ORF">ERS027661_04373</name>
</gene>
<dbReference type="Proteomes" id="UP000048600">
    <property type="component" value="Unassembled WGS sequence"/>
</dbReference>
<feature type="region of interest" description="Disordered" evidence="1">
    <location>
        <begin position="1"/>
        <end position="132"/>
    </location>
</feature>
<protein>
    <submittedName>
        <fullName evidence="3">Uncharacterized protein</fullName>
    </submittedName>
</protein>
<dbReference type="EMBL" id="CNFU01001459">
    <property type="protein sequence ID" value="CKT44929.1"/>
    <property type="molecule type" value="Genomic_DNA"/>
</dbReference>
<feature type="compositionally biased region" description="Low complexity" evidence="1">
    <location>
        <begin position="37"/>
        <end position="49"/>
    </location>
</feature>
<proteinExistence type="predicted"/>
<dbReference type="EMBL" id="CHKL01000030">
    <property type="protein sequence ID" value="COV71670.1"/>
    <property type="molecule type" value="Genomic_DNA"/>
</dbReference>